<name>A0ABT9GT36_9GAMM</name>
<keyword evidence="3" id="KW-1185">Reference proteome</keyword>
<dbReference type="SUPFAM" id="SSF52540">
    <property type="entry name" value="P-loop containing nucleoside triphosphate hydrolases"/>
    <property type="match status" value="1"/>
</dbReference>
<dbReference type="Pfam" id="PF07728">
    <property type="entry name" value="AAA_5"/>
    <property type="match status" value="1"/>
</dbReference>
<evidence type="ECO:0000313" key="2">
    <source>
        <dbReference type="EMBL" id="MDP4530146.1"/>
    </source>
</evidence>
<gene>
    <name evidence="2" type="ORF">Q3O59_14045</name>
</gene>
<dbReference type="InterPro" id="IPR011704">
    <property type="entry name" value="ATPase_dyneun-rel_AAA"/>
</dbReference>
<dbReference type="RefSeq" id="WP_305946185.1">
    <property type="nucleotide sequence ID" value="NZ_JAUZVY010000006.1"/>
</dbReference>
<dbReference type="InterPro" id="IPR027417">
    <property type="entry name" value="P-loop_NTPase"/>
</dbReference>
<dbReference type="Proteomes" id="UP001236258">
    <property type="component" value="Unassembled WGS sequence"/>
</dbReference>
<evidence type="ECO:0000259" key="1">
    <source>
        <dbReference type="Pfam" id="PF07728"/>
    </source>
</evidence>
<evidence type="ECO:0000313" key="3">
    <source>
        <dbReference type="Proteomes" id="UP001236258"/>
    </source>
</evidence>
<reference evidence="2 3" key="1">
    <citation type="submission" date="2023-08" db="EMBL/GenBank/DDBJ databases">
        <authorList>
            <person name="Joshi A."/>
            <person name="Thite S."/>
        </authorList>
    </citation>
    <scope>NUCLEOTIDE SEQUENCE [LARGE SCALE GENOMIC DNA]</scope>
    <source>
        <strain evidence="2 3">1E1</strain>
    </source>
</reference>
<proteinExistence type="predicted"/>
<dbReference type="Gene3D" id="3.40.50.300">
    <property type="entry name" value="P-loop containing nucleotide triphosphate hydrolases"/>
    <property type="match status" value="1"/>
</dbReference>
<protein>
    <submittedName>
        <fullName evidence="2">AAA family ATPase</fullName>
    </submittedName>
</protein>
<accession>A0ABT9GT36</accession>
<feature type="domain" description="ATPase dynein-related AAA" evidence="1">
    <location>
        <begin position="78"/>
        <end position="219"/>
    </location>
</feature>
<organism evidence="2 3">
    <name type="scientific">Alkalimonas delamerensis</name>
    <dbReference type="NCBI Taxonomy" id="265981"/>
    <lineage>
        <taxon>Bacteria</taxon>
        <taxon>Pseudomonadati</taxon>
        <taxon>Pseudomonadota</taxon>
        <taxon>Gammaproteobacteria</taxon>
        <taxon>Alkalimonas</taxon>
    </lineage>
</organism>
<comment type="caution">
    <text evidence="2">The sequence shown here is derived from an EMBL/GenBank/DDBJ whole genome shotgun (WGS) entry which is preliminary data.</text>
</comment>
<dbReference type="EMBL" id="JAUZVY010000006">
    <property type="protein sequence ID" value="MDP4530146.1"/>
    <property type="molecule type" value="Genomic_DNA"/>
</dbReference>
<sequence length="362" mass="40169">MTTQSATQRTPAEIAYASELQQLKQWDPMTPPPGWQLSPQAVEKFILGCSKLGIERKFVADPGIVTRIVVALCTHRGSLLVGEPGTAKSWLSELLTAAISGDSSLIIQGGAVSSIHQLLYSWNQAILSQKGPCLEALVPSPLFRAMQQGKCVRFEELSRCPQPLQDATLSLLSDRVITIPELSGEDGVLYARHGFNVIATANSVDQGLHQMSAALKRRLSFEHIRPIRQLDDEIAVVLQQTEKLNQQAGIELTLDHAPFAMLVTIFHELRNGQTLDGRSTDRLAGAAMSTAEAVSVAHTFCLHAWYYHQGELKITELLHFLLGSALKDNPEDRRRLQHYFETEVAEKQGQHWQQLYAARHLI</sequence>